<name>A0A9N9SB75_PHACE</name>
<dbReference type="EMBL" id="OU896707">
    <property type="protein sequence ID" value="CAG9813676.1"/>
    <property type="molecule type" value="Genomic_DNA"/>
</dbReference>
<dbReference type="SMART" id="SM00868">
    <property type="entry name" value="zf-AD"/>
    <property type="match status" value="1"/>
</dbReference>
<dbReference type="Gene3D" id="3.40.1800.20">
    <property type="match status" value="1"/>
</dbReference>
<dbReference type="PROSITE" id="PS51915">
    <property type="entry name" value="ZAD"/>
    <property type="match status" value="1"/>
</dbReference>
<feature type="binding site" evidence="1">
    <location>
        <position position="62"/>
    </location>
    <ligand>
        <name>Zn(2+)</name>
        <dbReference type="ChEBI" id="CHEBI:29105"/>
    </ligand>
</feature>
<gene>
    <name evidence="3" type="ORF">PHAECO_LOCUS197</name>
</gene>
<dbReference type="InterPro" id="IPR012934">
    <property type="entry name" value="Znf_AD"/>
</dbReference>
<dbReference type="GO" id="GO:0008270">
    <property type="term" value="F:zinc ion binding"/>
    <property type="evidence" value="ECO:0007669"/>
    <property type="project" value="UniProtKB-UniRule"/>
</dbReference>
<dbReference type="SUPFAM" id="SSF57716">
    <property type="entry name" value="Glucocorticoid receptor-like (DNA-binding domain)"/>
    <property type="match status" value="1"/>
</dbReference>
<accession>A0A9N9SB75</accession>
<sequence length="119" mass="13920">MGSTAKAIMTGFICRLCSNQKKIVIHLYTQRAKKLELLKKIKLLPLDLTRYDNLPKTICEECINRLEIQYNMIQRIRKSHAIHRRHRMYHSNGRCPVECPLRGTVDPSWPEMALEESSV</sequence>
<dbReference type="PANTHER" id="PTHR39942:SF1">
    <property type="entry name" value="BCDNA.LD26519-RELATED"/>
    <property type="match status" value="1"/>
</dbReference>
<keyword evidence="4" id="KW-1185">Reference proteome</keyword>
<evidence type="ECO:0000313" key="3">
    <source>
        <dbReference type="EMBL" id="CAG9813676.1"/>
    </source>
</evidence>
<dbReference type="PANTHER" id="PTHR39942">
    <property type="entry name" value="BCDNA.LD26519-RELATED"/>
    <property type="match status" value="1"/>
</dbReference>
<keyword evidence="1" id="KW-0862">Zinc</keyword>
<evidence type="ECO:0000313" key="4">
    <source>
        <dbReference type="Proteomes" id="UP001153737"/>
    </source>
</evidence>
<feature type="binding site" evidence="1">
    <location>
        <position position="17"/>
    </location>
    <ligand>
        <name>Zn(2+)</name>
        <dbReference type="ChEBI" id="CHEBI:29105"/>
    </ligand>
</feature>
<protein>
    <recommendedName>
        <fullName evidence="2">ZAD domain-containing protein</fullName>
    </recommendedName>
</protein>
<reference evidence="3" key="2">
    <citation type="submission" date="2022-10" db="EMBL/GenBank/DDBJ databases">
        <authorList>
            <consortium name="ENA_rothamsted_submissions"/>
            <consortium name="culmorum"/>
            <person name="King R."/>
        </authorList>
    </citation>
    <scope>NUCLEOTIDE SEQUENCE</scope>
</reference>
<feature type="binding site" evidence="1">
    <location>
        <position position="14"/>
    </location>
    <ligand>
        <name>Zn(2+)</name>
        <dbReference type="ChEBI" id="CHEBI:29105"/>
    </ligand>
</feature>
<keyword evidence="1" id="KW-0479">Metal-binding</keyword>
<proteinExistence type="predicted"/>
<dbReference type="GO" id="GO:0005634">
    <property type="term" value="C:nucleus"/>
    <property type="evidence" value="ECO:0007669"/>
    <property type="project" value="InterPro"/>
</dbReference>
<reference evidence="3" key="1">
    <citation type="submission" date="2022-01" db="EMBL/GenBank/DDBJ databases">
        <authorList>
            <person name="King R."/>
        </authorList>
    </citation>
    <scope>NUCLEOTIDE SEQUENCE</scope>
</reference>
<dbReference type="Proteomes" id="UP001153737">
    <property type="component" value="Chromosome 1"/>
</dbReference>
<feature type="binding site" evidence="1">
    <location>
        <position position="59"/>
    </location>
    <ligand>
        <name>Zn(2+)</name>
        <dbReference type="ChEBI" id="CHEBI:29105"/>
    </ligand>
</feature>
<dbReference type="AlphaFoldDB" id="A0A9N9SB75"/>
<dbReference type="OrthoDB" id="6600346at2759"/>
<evidence type="ECO:0000259" key="2">
    <source>
        <dbReference type="PROSITE" id="PS51915"/>
    </source>
</evidence>
<dbReference type="Pfam" id="PF07776">
    <property type="entry name" value="zf-AD"/>
    <property type="match status" value="1"/>
</dbReference>
<organism evidence="3 4">
    <name type="scientific">Phaedon cochleariae</name>
    <name type="common">Mustard beetle</name>
    <dbReference type="NCBI Taxonomy" id="80249"/>
    <lineage>
        <taxon>Eukaryota</taxon>
        <taxon>Metazoa</taxon>
        <taxon>Ecdysozoa</taxon>
        <taxon>Arthropoda</taxon>
        <taxon>Hexapoda</taxon>
        <taxon>Insecta</taxon>
        <taxon>Pterygota</taxon>
        <taxon>Neoptera</taxon>
        <taxon>Endopterygota</taxon>
        <taxon>Coleoptera</taxon>
        <taxon>Polyphaga</taxon>
        <taxon>Cucujiformia</taxon>
        <taxon>Chrysomeloidea</taxon>
        <taxon>Chrysomelidae</taxon>
        <taxon>Chrysomelinae</taxon>
        <taxon>Chrysomelini</taxon>
        <taxon>Phaedon</taxon>
    </lineage>
</organism>
<feature type="domain" description="ZAD" evidence="2">
    <location>
        <begin position="12"/>
        <end position="86"/>
    </location>
</feature>
<evidence type="ECO:0000256" key="1">
    <source>
        <dbReference type="PROSITE-ProRule" id="PRU01263"/>
    </source>
</evidence>
<keyword evidence="1" id="KW-0863">Zinc-finger</keyword>